<evidence type="ECO:0000313" key="7">
    <source>
        <dbReference type="Proteomes" id="UP001499979"/>
    </source>
</evidence>
<evidence type="ECO:0000256" key="2">
    <source>
        <dbReference type="ARBA" id="ARBA00022695"/>
    </source>
</evidence>
<comment type="caution">
    <text evidence="6">The sequence shown here is derived from an EMBL/GenBank/DDBJ whole genome shotgun (WGS) entry which is preliminary data.</text>
</comment>
<evidence type="ECO:0000256" key="5">
    <source>
        <dbReference type="HAMAP-Rule" id="MF_02114"/>
    </source>
</evidence>
<keyword evidence="1 5" id="KW-0808">Transferase</keyword>
<feature type="binding site" evidence="5">
    <location>
        <position position="153"/>
    </location>
    <ligand>
        <name>phosphoenolpyruvate</name>
        <dbReference type="ChEBI" id="CHEBI:58702"/>
    </ligand>
</feature>
<dbReference type="SUPFAM" id="SSF53448">
    <property type="entry name" value="Nucleotide-diphospho-sugar transferases"/>
    <property type="match status" value="1"/>
</dbReference>
<feature type="binding site" evidence="5">
    <location>
        <position position="138"/>
    </location>
    <ligand>
        <name>phosphoenolpyruvate</name>
        <dbReference type="ChEBI" id="CHEBI:58702"/>
    </ligand>
</feature>
<dbReference type="HAMAP" id="MF_02114">
    <property type="entry name" value="CofC"/>
    <property type="match status" value="1"/>
</dbReference>
<feature type="binding site" evidence="5">
    <location>
        <position position="156"/>
    </location>
    <ligand>
        <name>phosphoenolpyruvate</name>
        <dbReference type="ChEBI" id="CHEBI:58702"/>
    </ligand>
</feature>
<evidence type="ECO:0000256" key="3">
    <source>
        <dbReference type="ARBA" id="ARBA00022741"/>
    </source>
</evidence>
<dbReference type="PANTHER" id="PTHR40392:SF1">
    <property type="entry name" value="2-PHOSPHO-L-LACTATE GUANYLYLTRANSFERASE"/>
    <property type="match status" value="1"/>
</dbReference>
<dbReference type="InterPro" id="IPR002835">
    <property type="entry name" value="CofC"/>
</dbReference>
<evidence type="ECO:0000256" key="1">
    <source>
        <dbReference type="ARBA" id="ARBA00022679"/>
    </source>
</evidence>
<comment type="function">
    <text evidence="5">Guanylyltransferase that catalyzes the activation of phosphoenolpyruvate (PEP) as enolpyruvoyl-2-diphospho-5'-guanosine, via the condensation of PEP with GTP. It is involved in the biosynthesis of coenzyme F420, a hydride carrier cofactor.</text>
</comment>
<keyword evidence="7" id="KW-1185">Reference proteome</keyword>
<dbReference type="Pfam" id="PF01983">
    <property type="entry name" value="CofC"/>
    <property type="match status" value="1"/>
</dbReference>
<dbReference type="EC" id="2.7.7.105" evidence="5"/>
<sequence length="213" mass="21968">MPVSRYAALIPVKPPAIGKSRLLGVADRRALAEAFALDTVAACVAASAVAEVLVVTDDAPFSARLTRLGTDAIPDGVAGDLNGTLRQAAAEARRRWPDLRPVAVCADLPALRPADLDAVLLRAGPHPAFVPDAAGVGTTLYLAAYDEFDPRFGPGSREAHLDAGALELTDAAPSVRRDVDDADDLHDAVALGVGPETAALTRAGTTTGRHPEG</sequence>
<dbReference type="GO" id="GO:0016779">
    <property type="term" value="F:nucleotidyltransferase activity"/>
    <property type="evidence" value="ECO:0007669"/>
    <property type="project" value="UniProtKB-KW"/>
</dbReference>
<keyword evidence="4 5" id="KW-0342">GTP-binding</keyword>
<dbReference type="PANTHER" id="PTHR40392">
    <property type="entry name" value="2-PHOSPHO-L-LACTATE GUANYLYLTRANSFERASE"/>
    <property type="match status" value="1"/>
</dbReference>
<dbReference type="InterPro" id="IPR029044">
    <property type="entry name" value="Nucleotide-diphossugar_trans"/>
</dbReference>
<keyword evidence="3 5" id="KW-0547">Nucleotide-binding</keyword>
<gene>
    <name evidence="6" type="primary">cofC</name>
    <name evidence="5" type="synonym">fbiD</name>
    <name evidence="6" type="ORF">GCM10009606_46350</name>
</gene>
<comment type="pathway">
    <text evidence="5">Cofactor biosynthesis; coenzyme F420 biosynthesis.</text>
</comment>
<evidence type="ECO:0000313" key="6">
    <source>
        <dbReference type="EMBL" id="GAA1163273.1"/>
    </source>
</evidence>
<comment type="similarity">
    <text evidence="5">Belongs to the CofC family.</text>
</comment>
<organism evidence="6 7">
    <name type="scientific">Nocardioides aquiterrae</name>
    <dbReference type="NCBI Taxonomy" id="203799"/>
    <lineage>
        <taxon>Bacteria</taxon>
        <taxon>Bacillati</taxon>
        <taxon>Actinomycetota</taxon>
        <taxon>Actinomycetes</taxon>
        <taxon>Propionibacteriales</taxon>
        <taxon>Nocardioidaceae</taxon>
        <taxon>Nocardioides</taxon>
    </lineage>
</organism>
<keyword evidence="2 5" id="KW-0548">Nucleotidyltransferase</keyword>
<dbReference type="NCBIfam" id="TIGR03552">
    <property type="entry name" value="F420_cofC"/>
    <property type="match status" value="1"/>
</dbReference>
<name>A0ABP4FDA5_9ACTN</name>
<comment type="catalytic activity">
    <reaction evidence="5">
        <text>phosphoenolpyruvate + GTP + H(+) = enolpyruvoyl-2-diphospho-5'-guanosine + diphosphate</text>
        <dbReference type="Rhea" id="RHEA:30519"/>
        <dbReference type="ChEBI" id="CHEBI:15378"/>
        <dbReference type="ChEBI" id="CHEBI:33019"/>
        <dbReference type="ChEBI" id="CHEBI:37565"/>
        <dbReference type="ChEBI" id="CHEBI:58702"/>
        <dbReference type="ChEBI" id="CHEBI:143701"/>
        <dbReference type="EC" id="2.7.7.105"/>
    </reaction>
</comment>
<dbReference type="EMBL" id="BAAAJE010000030">
    <property type="protein sequence ID" value="GAA1163273.1"/>
    <property type="molecule type" value="Genomic_DNA"/>
</dbReference>
<proteinExistence type="inferred from homology"/>
<dbReference type="RefSeq" id="WP_343910706.1">
    <property type="nucleotide sequence ID" value="NZ_BAAAJE010000030.1"/>
</dbReference>
<dbReference type="Proteomes" id="UP001499979">
    <property type="component" value="Unassembled WGS sequence"/>
</dbReference>
<protein>
    <recommendedName>
        <fullName evidence="5">Phosphoenolpyruvate guanylyltransferase</fullName>
        <shortName evidence="5">PEP guanylyltransferase</shortName>
        <ecNumber evidence="5">2.7.7.105</ecNumber>
    </recommendedName>
</protein>
<dbReference type="Gene3D" id="3.90.550.10">
    <property type="entry name" value="Spore Coat Polysaccharide Biosynthesis Protein SpsA, Chain A"/>
    <property type="match status" value="1"/>
</dbReference>
<accession>A0ABP4FDA5</accession>
<evidence type="ECO:0000256" key="4">
    <source>
        <dbReference type="ARBA" id="ARBA00023134"/>
    </source>
</evidence>
<reference evidence="7" key="1">
    <citation type="journal article" date="2019" name="Int. J. Syst. Evol. Microbiol.">
        <title>The Global Catalogue of Microorganisms (GCM) 10K type strain sequencing project: providing services to taxonomists for standard genome sequencing and annotation.</title>
        <authorList>
            <consortium name="The Broad Institute Genomics Platform"/>
            <consortium name="The Broad Institute Genome Sequencing Center for Infectious Disease"/>
            <person name="Wu L."/>
            <person name="Ma J."/>
        </authorList>
    </citation>
    <scope>NUCLEOTIDE SEQUENCE [LARGE SCALE GENOMIC DNA]</scope>
    <source>
        <strain evidence="7">JCM 11813</strain>
    </source>
</reference>